<reference evidence="1 2" key="1">
    <citation type="submission" date="2006-02" db="EMBL/GenBank/DDBJ databases">
        <authorList>
            <person name="Pinhassi J."/>
            <person name="Pedros-Alio C."/>
            <person name="Ferriera S."/>
            <person name="Johnson J."/>
            <person name="Kravitz S."/>
            <person name="Halpern A."/>
            <person name="Remington K."/>
            <person name="Beeson K."/>
            <person name="Tran B."/>
            <person name="Rogers Y.-H."/>
            <person name="Friedman R."/>
            <person name="Venter J.C."/>
        </authorList>
    </citation>
    <scope>NUCLEOTIDE SEQUENCE [LARGE SCALE GENOMIC DNA]</scope>
    <source>
        <strain evidence="1 2">MED297</strain>
    </source>
</reference>
<dbReference type="AlphaFoldDB" id="A4B9Q4"/>
<evidence type="ECO:0000313" key="2">
    <source>
        <dbReference type="Proteomes" id="UP000005953"/>
    </source>
</evidence>
<accession>A4B9Q4</accession>
<dbReference type="SUPFAM" id="SSF63829">
    <property type="entry name" value="Calcium-dependent phosphotriesterase"/>
    <property type="match status" value="1"/>
</dbReference>
<dbReference type="STRING" id="314283.MED297_20747"/>
<gene>
    <name evidence="1" type="ORF">MED297_20747</name>
</gene>
<sequence length="384" mass="41849">MIEGKSNNDTTINVGAEFSNFDPQLVMASASPDYATSDVLIVGETDVDTHALIEGKFATTNPSDIRLAAHNHSIYRLGRFSYDSATRIDMLFAFDLLKVDWQYSVLGEDASANPYDLVVKDKSTAYVSRYDSKTLWKVNPNAKNQDEFLIKEIDLSAYASASTGVPFMADMQLIDDKLFVVLVRLDASWGATANSKVVVIDTNSDTIVDTDTTTSGTQVIDLPVRNAGDFWYDGTNLYLSAVGDAYNYNDSTYKYTGGVVKLNPTDYSVSLEVDDGTTENAPYGNITNVAVHNGDIYFTGSISYGNDKLWVLRQGNTTAIEISLGSGTFNISDVSVRNDNVYVSVFANATSGRSAGLKIVNPQSALVTDFIETDLNPTQILVIE</sequence>
<comment type="caution">
    <text evidence="1">The sequence shown here is derived from an EMBL/GenBank/DDBJ whole genome shotgun (WGS) entry which is preliminary data.</text>
</comment>
<evidence type="ECO:0000313" key="1">
    <source>
        <dbReference type="EMBL" id="EAR11355.1"/>
    </source>
</evidence>
<dbReference type="EMBL" id="AAOE01000001">
    <property type="protein sequence ID" value="EAR11355.1"/>
    <property type="molecule type" value="Genomic_DNA"/>
</dbReference>
<organism evidence="1 2">
    <name type="scientific">Reinekea blandensis MED297</name>
    <dbReference type="NCBI Taxonomy" id="314283"/>
    <lineage>
        <taxon>Bacteria</taxon>
        <taxon>Pseudomonadati</taxon>
        <taxon>Pseudomonadota</taxon>
        <taxon>Gammaproteobacteria</taxon>
        <taxon>Oceanospirillales</taxon>
        <taxon>Saccharospirillaceae</taxon>
        <taxon>Reinekea</taxon>
    </lineage>
</organism>
<protein>
    <submittedName>
        <fullName evidence="1">Uncharacterized protein</fullName>
    </submittedName>
</protein>
<dbReference type="Proteomes" id="UP000005953">
    <property type="component" value="Unassembled WGS sequence"/>
</dbReference>
<proteinExistence type="predicted"/>
<keyword evidence="2" id="KW-1185">Reference proteome</keyword>
<name>A4B9Q4_9GAMM</name>
<dbReference type="HOGENOM" id="CLU_701634_0_0_6"/>